<feature type="compositionally biased region" description="Polar residues" evidence="1">
    <location>
        <begin position="1"/>
        <end position="10"/>
    </location>
</feature>
<dbReference type="CDD" id="cd14686">
    <property type="entry name" value="bZIP"/>
    <property type="match status" value="1"/>
</dbReference>
<sequence>MSIPGNSRQDSAALEEQYVSQSQAQSQLPPPFSAVQHDEAFNFLQEDNNPQALPSSISLAQLDFPVNPLAQAPAIWDDQFDDAFPFLNPQESSFLNIFDTKLQDNEPEQAPSGQPLVGRMISDVLIDGLHPTIINPGTTNATTTPSLGGATLSVAPRVQHSGTKDGLPVMQGNVSQVDLQRKVRPQTGKPPLAPSLEESWNLPGAAFSSQPMNCQAPKLSYGAQAQPSLLPISHESRVSAPAPPPRLLLNGASSSCNGPTLISGGVLQPTPRPAPEGNVNAEMRHMPNGAASFRRVLRRIARTNPGTHRVSVGEIDAHGASTVEERRGRKRKATEEEDEEELRKMRRVRNRESVEKCRAKQKQRLEKLEKEEKERRQECILMREVAESIQSKWAAIAAEYKRITGKEAGECPMSIPPDIVLPELTTMSGCDE</sequence>
<reference evidence="2 3" key="1">
    <citation type="journal article" date="2018" name="Mol. Biol. Evol.">
        <title>Analysis of the draft genome of the red seaweed Gracilariopsis chorda provides insights into genome size evolution in Rhodophyta.</title>
        <authorList>
            <person name="Lee J."/>
            <person name="Yang E.C."/>
            <person name="Graf L."/>
            <person name="Yang J.H."/>
            <person name="Qiu H."/>
            <person name="Zel Zion U."/>
            <person name="Chan C.X."/>
            <person name="Stephens T.G."/>
            <person name="Weber A.P.M."/>
            <person name="Boo G.H."/>
            <person name="Boo S.M."/>
            <person name="Kim K.M."/>
            <person name="Shin Y."/>
            <person name="Jung M."/>
            <person name="Lee S.J."/>
            <person name="Yim H.S."/>
            <person name="Lee J.H."/>
            <person name="Bhattacharya D."/>
            <person name="Yoon H.S."/>
        </authorList>
    </citation>
    <scope>NUCLEOTIDE SEQUENCE [LARGE SCALE GENOMIC DNA]</scope>
    <source>
        <strain evidence="2 3">SKKU-2015</strain>
        <tissue evidence="2">Whole body</tissue>
    </source>
</reference>
<dbReference type="AlphaFoldDB" id="A0A2V3IGR2"/>
<accession>A0A2V3IGR2</accession>
<protein>
    <recommendedName>
        <fullName evidence="4">BZIP domain-containing protein</fullName>
    </recommendedName>
</protein>
<dbReference type="EMBL" id="NBIV01000225">
    <property type="protein sequence ID" value="PXF41242.1"/>
    <property type="molecule type" value="Genomic_DNA"/>
</dbReference>
<feature type="region of interest" description="Disordered" evidence="1">
    <location>
        <begin position="318"/>
        <end position="338"/>
    </location>
</feature>
<organism evidence="2 3">
    <name type="scientific">Gracilariopsis chorda</name>
    <dbReference type="NCBI Taxonomy" id="448386"/>
    <lineage>
        <taxon>Eukaryota</taxon>
        <taxon>Rhodophyta</taxon>
        <taxon>Florideophyceae</taxon>
        <taxon>Rhodymeniophycidae</taxon>
        <taxon>Gracilariales</taxon>
        <taxon>Gracilariaceae</taxon>
        <taxon>Gracilariopsis</taxon>
    </lineage>
</organism>
<evidence type="ECO:0008006" key="4">
    <source>
        <dbReference type="Google" id="ProtNLM"/>
    </source>
</evidence>
<dbReference type="Proteomes" id="UP000247409">
    <property type="component" value="Unassembled WGS sequence"/>
</dbReference>
<name>A0A2V3IGR2_9FLOR</name>
<evidence type="ECO:0000313" key="2">
    <source>
        <dbReference type="EMBL" id="PXF41242.1"/>
    </source>
</evidence>
<dbReference type="OrthoDB" id="10664519at2759"/>
<feature type="region of interest" description="Disordered" evidence="1">
    <location>
        <begin position="1"/>
        <end position="32"/>
    </location>
</feature>
<keyword evidence="3" id="KW-1185">Reference proteome</keyword>
<evidence type="ECO:0000313" key="3">
    <source>
        <dbReference type="Proteomes" id="UP000247409"/>
    </source>
</evidence>
<proteinExistence type="predicted"/>
<evidence type="ECO:0000256" key="1">
    <source>
        <dbReference type="SAM" id="MobiDB-lite"/>
    </source>
</evidence>
<gene>
    <name evidence="2" type="ORF">BWQ96_09002</name>
</gene>
<comment type="caution">
    <text evidence="2">The sequence shown here is derived from an EMBL/GenBank/DDBJ whole genome shotgun (WGS) entry which is preliminary data.</text>
</comment>